<feature type="domain" description="NIF system FeS cluster assembly NifU N-terminal" evidence="1">
    <location>
        <begin position="11"/>
        <end position="128"/>
    </location>
</feature>
<organism evidence="2 3">
    <name type="scientific">Nitratiruptor tergarcus DSM 16512</name>
    <dbReference type="NCBI Taxonomy" id="1069081"/>
    <lineage>
        <taxon>Bacteria</taxon>
        <taxon>Pseudomonadati</taxon>
        <taxon>Campylobacterota</taxon>
        <taxon>Epsilonproteobacteria</taxon>
        <taxon>Nautiliales</taxon>
        <taxon>Nitratiruptoraceae</taxon>
        <taxon>Nitratiruptor</taxon>
    </lineage>
</organism>
<sequence length="151" mass="16912">MEQTNIPIDPKYLELMLNPTNYGEMKEFDAKGYGKNSQTGEMVVIYLKIDPVSQIITDIKWQTNGCGTTLVSGALFSEEYKGKTLQSGIDFTENVFEKIKDNPPDDAACGEVVARAFMAAVKDYEARKRGEEKEHIEYVTLSCPVPEGEMK</sequence>
<dbReference type="SUPFAM" id="SSF82649">
    <property type="entry name" value="SufE/NifU"/>
    <property type="match status" value="1"/>
</dbReference>
<dbReference type="CDD" id="cd06664">
    <property type="entry name" value="IscU_like"/>
    <property type="match status" value="1"/>
</dbReference>
<dbReference type="GO" id="GO:0051536">
    <property type="term" value="F:iron-sulfur cluster binding"/>
    <property type="evidence" value="ECO:0007669"/>
    <property type="project" value="InterPro"/>
</dbReference>
<name>A0A1W1WW91_9BACT</name>
<dbReference type="GO" id="GO:0016226">
    <property type="term" value="P:iron-sulfur cluster assembly"/>
    <property type="evidence" value="ECO:0007669"/>
    <property type="project" value="InterPro"/>
</dbReference>
<dbReference type="PANTHER" id="PTHR10093">
    <property type="entry name" value="IRON-SULFUR CLUSTER ASSEMBLY ENZYME NIFU HOMOLOG"/>
    <property type="match status" value="1"/>
</dbReference>
<dbReference type="OrthoDB" id="9808097at2"/>
<accession>A0A1W1WW91</accession>
<dbReference type="RefSeq" id="WP_084276381.1">
    <property type="nucleotide sequence ID" value="NZ_AP026671.1"/>
</dbReference>
<dbReference type="AlphaFoldDB" id="A0A1W1WW91"/>
<dbReference type="EMBL" id="FWWZ01000001">
    <property type="protein sequence ID" value="SMC10013.1"/>
    <property type="molecule type" value="Genomic_DNA"/>
</dbReference>
<evidence type="ECO:0000313" key="3">
    <source>
        <dbReference type="Proteomes" id="UP000192602"/>
    </source>
</evidence>
<protein>
    <submittedName>
        <fullName evidence="2">Nitrogen fixation protein NifU</fullName>
    </submittedName>
</protein>
<dbReference type="GO" id="GO:0005506">
    <property type="term" value="F:iron ion binding"/>
    <property type="evidence" value="ECO:0007669"/>
    <property type="project" value="InterPro"/>
</dbReference>
<dbReference type="InterPro" id="IPR002871">
    <property type="entry name" value="NIF_FeS_clus_asmbl_NifU_N"/>
</dbReference>
<dbReference type="STRING" id="1069081.SAMN05660197_1844"/>
<dbReference type="Proteomes" id="UP000192602">
    <property type="component" value="Unassembled WGS sequence"/>
</dbReference>
<proteinExistence type="predicted"/>
<evidence type="ECO:0000313" key="2">
    <source>
        <dbReference type="EMBL" id="SMC10013.1"/>
    </source>
</evidence>
<reference evidence="3" key="1">
    <citation type="submission" date="2017-04" db="EMBL/GenBank/DDBJ databases">
        <authorList>
            <person name="Varghese N."/>
            <person name="Submissions S."/>
        </authorList>
    </citation>
    <scope>NUCLEOTIDE SEQUENCE [LARGE SCALE GENOMIC DNA]</scope>
    <source>
        <strain evidence="3">DSM 16512</strain>
    </source>
</reference>
<evidence type="ECO:0000259" key="1">
    <source>
        <dbReference type="Pfam" id="PF01592"/>
    </source>
</evidence>
<dbReference type="Gene3D" id="3.90.1010.10">
    <property type="match status" value="1"/>
</dbReference>
<keyword evidence="3" id="KW-1185">Reference proteome</keyword>
<gene>
    <name evidence="2" type="ORF">SAMN05660197_1844</name>
</gene>
<dbReference type="Pfam" id="PF01592">
    <property type="entry name" value="NifU_N"/>
    <property type="match status" value="1"/>
</dbReference>